<dbReference type="FunFam" id="3.30.470.20:FF:000018">
    <property type="entry name" value="Trifunctional purine biosynthetic protein adenosine-3"/>
    <property type="match status" value="1"/>
</dbReference>
<dbReference type="SUPFAM" id="SSF55326">
    <property type="entry name" value="PurM N-terminal domain-like"/>
    <property type="match status" value="1"/>
</dbReference>
<dbReference type="Pfam" id="PF00551">
    <property type="entry name" value="Formyl_trans_N"/>
    <property type="match status" value="1"/>
</dbReference>
<dbReference type="Gene3D" id="3.30.470.20">
    <property type="entry name" value="ATP-grasp fold, B domain"/>
    <property type="match status" value="1"/>
</dbReference>
<dbReference type="InterPro" id="IPR016188">
    <property type="entry name" value="PurM-like_N"/>
</dbReference>
<sequence length="1004" mass="106609">MAERVLVMGSGGREHALAWKLAQSPRVKHVFVAPGNAGTADDGKISNSAVLVSNHTIVTQFCKDHNIGLVLAGPEALLAAGIADELRAAGIRCFGPSARAAQLASNSSSSKAFLDRHGIPTARWKAFSSPQEACRFITSADFPARVVRAQGAAARKEVTIAASKEEACRAVQEILQDRMFGEMVVIEELLQGEELSCSCFTDGVTVASMPPAQPHKRLLDGDQGPTTAGMGAYCPVPQVPEALLEQIRAAILQHVVDSLRQEGAAYGGVLQIGLMLTKEGVKILNFKCQFGDPQCQVILPLLKSDFYEVIQATIDGKLCSSMPAWSENRAAVCVVMASPGYPGDCDKGKEVTGLQQAKELGLQVFHGGTALKDGRVVTSGGRVLSVTAVKQDLMEALGEANRGVATIHFQGATFRRDIGHRGLRLLQQPLYVSTGPGTGPAQMFLPAPHIWALSDGPCRKGGRSEGGFAAFFDLRASGYDDPILVSQTKGLGPKLQVAQACKRHDTIGQDLVALCVNDLLAQGAEPLFFLSHVACGKLDAEVMETIREGIAEACRSAGCAFLGGEVTEAAAPCPSGHCDLAGFVVGAVERGQRLLGLQRAEEGDVLLGLASPGIHGRGFGVVRKILLTSSLHCSSPAPGSCGDTTLGDVLLTPGKMFSPALLPVLRSGHVKGFAPTAEGLLGGISRVLPEHVSAVLDALSWKIPEIFCWLYKEGNLSAEEMAQTFPCGIGAVLVVQKDLAQHVLQDIQRQQEAWLIGKVVAPCHTAASHIEVENLAEALQLSSPQQLLNDTAAESQPQPRKRKVKVAVLVSGTGTTLSALIGSAREPGSCAQLVLVISNRSGVEELRSAARAGIPTRVIDHKLYGSRSEFDSTIDRVLEEFSVELICLSGFMRVLSSPFLRKWKGKILNASPSLFPLIKDGNAHQEPLESGFRVTGCTVHFVLEEPSAGAAIHREPVPPRPGDTEAALAERLREAELRAFPLGLQLVASGAVWLGAHGRTCWRR</sequence>
<gene>
    <name evidence="15" type="primary">Gart_1</name>
    <name evidence="15" type="ORF">ORIORI_R03989</name>
</gene>
<dbReference type="HAMAP" id="MF_00138">
    <property type="entry name" value="GARS"/>
    <property type="match status" value="1"/>
</dbReference>
<comment type="catalytic activity">
    <reaction evidence="13">
        <text>N(1)-(5-phospho-beta-D-ribosyl)glycinamide + (6R)-10-formyltetrahydrofolate = N(2)-formyl-N(1)-(5-phospho-beta-D-ribosyl)glycinamide + (6S)-5,6,7,8-tetrahydrofolate + H(+)</text>
        <dbReference type="Rhea" id="RHEA:15053"/>
        <dbReference type="ChEBI" id="CHEBI:15378"/>
        <dbReference type="ChEBI" id="CHEBI:57453"/>
        <dbReference type="ChEBI" id="CHEBI:143788"/>
        <dbReference type="ChEBI" id="CHEBI:147286"/>
        <dbReference type="ChEBI" id="CHEBI:195366"/>
        <dbReference type="EC" id="2.1.2.2"/>
    </reaction>
</comment>
<dbReference type="FunFam" id="3.40.50.20:FF:000006">
    <property type="entry name" value="Phosphoribosylamine--glycine ligase, chloroplastic"/>
    <property type="match status" value="1"/>
</dbReference>
<evidence type="ECO:0000313" key="15">
    <source>
        <dbReference type="EMBL" id="NXO06336.1"/>
    </source>
</evidence>
<dbReference type="PROSITE" id="PS50975">
    <property type="entry name" value="ATP_GRASP"/>
    <property type="match status" value="1"/>
</dbReference>
<dbReference type="SMART" id="SM01209">
    <property type="entry name" value="GARS_A"/>
    <property type="match status" value="1"/>
</dbReference>
<dbReference type="GO" id="GO:0004641">
    <property type="term" value="F:phosphoribosylformylglycinamidine cyclo-ligase activity"/>
    <property type="evidence" value="ECO:0007669"/>
    <property type="project" value="UniProtKB-EC"/>
</dbReference>
<dbReference type="Pfam" id="PF01071">
    <property type="entry name" value="GARS_A"/>
    <property type="match status" value="1"/>
</dbReference>
<dbReference type="EMBL" id="VXBT01000754">
    <property type="protein sequence ID" value="NXO06336.1"/>
    <property type="molecule type" value="Genomic_DNA"/>
</dbReference>
<dbReference type="NCBIfam" id="TIGR00877">
    <property type="entry name" value="purD"/>
    <property type="match status" value="1"/>
</dbReference>
<feature type="domain" description="ATP-grasp" evidence="14">
    <location>
        <begin position="111"/>
        <end position="315"/>
    </location>
</feature>
<keyword evidence="10 13" id="KW-0464">Manganese</keyword>
<reference evidence="15 16" key="1">
    <citation type="submission" date="2019-09" db="EMBL/GenBank/DDBJ databases">
        <title>Bird 10,000 Genomes (B10K) Project - Family phase.</title>
        <authorList>
            <person name="Zhang G."/>
        </authorList>
    </citation>
    <scope>NUCLEOTIDE SEQUENCE [LARGE SCALE GENOMIC DNA]</scope>
    <source>
        <strain evidence="15">B10K-DU-002-24</strain>
        <tissue evidence="15">Muscle</tissue>
    </source>
</reference>
<accession>A0A7L1P4G7</accession>
<evidence type="ECO:0000256" key="1">
    <source>
        <dbReference type="ARBA" id="ARBA00004686"/>
    </source>
</evidence>
<evidence type="ECO:0000313" key="16">
    <source>
        <dbReference type="Proteomes" id="UP000534407"/>
    </source>
</evidence>
<comment type="catalytic activity">
    <reaction evidence="13">
        <text>5-phospho-beta-D-ribosylamine + glycine + ATP = N(1)-(5-phospho-beta-D-ribosyl)glycinamide + ADP + phosphate + H(+)</text>
        <dbReference type="Rhea" id="RHEA:17453"/>
        <dbReference type="ChEBI" id="CHEBI:15378"/>
        <dbReference type="ChEBI" id="CHEBI:30616"/>
        <dbReference type="ChEBI" id="CHEBI:43474"/>
        <dbReference type="ChEBI" id="CHEBI:57305"/>
        <dbReference type="ChEBI" id="CHEBI:58681"/>
        <dbReference type="ChEBI" id="CHEBI:143788"/>
        <dbReference type="ChEBI" id="CHEBI:456216"/>
        <dbReference type="EC" id="6.3.4.13"/>
    </reaction>
</comment>
<dbReference type="InterPro" id="IPR036477">
    <property type="entry name" value="Formyl_transf_N_sf"/>
</dbReference>
<dbReference type="GO" id="GO:0005524">
    <property type="term" value="F:ATP binding"/>
    <property type="evidence" value="ECO:0007669"/>
    <property type="project" value="UniProtKB-UniRule"/>
</dbReference>
<dbReference type="HAMAP" id="MF_01930">
    <property type="entry name" value="PurN"/>
    <property type="match status" value="1"/>
</dbReference>
<keyword evidence="7 12" id="KW-0547">Nucleotide-binding</keyword>
<evidence type="ECO:0000256" key="4">
    <source>
        <dbReference type="ARBA" id="ARBA00022598"/>
    </source>
</evidence>
<dbReference type="Pfam" id="PF02769">
    <property type="entry name" value="AIRS_C"/>
    <property type="match status" value="1"/>
</dbReference>
<feature type="non-terminal residue" evidence="15">
    <location>
        <position position="1"/>
    </location>
</feature>
<name>A0A7L1P4G7_ORIOR</name>
<dbReference type="InterPro" id="IPR000115">
    <property type="entry name" value="PRibGlycinamide_synth"/>
</dbReference>
<evidence type="ECO:0000256" key="6">
    <source>
        <dbReference type="ARBA" id="ARBA00022723"/>
    </source>
</evidence>
<evidence type="ECO:0000256" key="12">
    <source>
        <dbReference type="PROSITE-ProRule" id="PRU00409"/>
    </source>
</evidence>
<comment type="similarity">
    <text evidence="13">In the central section; belongs to the AIR synthase family.</text>
</comment>
<evidence type="ECO:0000256" key="13">
    <source>
        <dbReference type="RuleBase" id="RU363089"/>
    </source>
</evidence>
<dbReference type="InterPro" id="IPR037123">
    <property type="entry name" value="PRibGlycinamide_synth_C_sf"/>
</dbReference>
<dbReference type="InterPro" id="IPR010918">
    <property type="entry name" value="PurM-like_C_dom"/>
</dbReference>
<dbReference type="PANTHER" id="PTHR10520">
    <property type="entry name" value="TRIFUNCTIONAL PURINE BIOSYNTHETIC PROTEIN ADENOSINE-3-RELATED"/>
    <property type="match status" value="1"/>
</dbReference>
<dbReference type="Pfam" id="PF00586">
    <property type="entry name" value="AIRS"/>
    <property type="match status" value="1"/>
</dbReference>
<dbReference type="SUPFAM" id="SSF52440">
    <property type="entry name" value="PreATP-grasp domain"/>
    <property type="match status" value="1"/>
</dbReference>
<dbReference type="InterPro" id="IPR020561">
    <property type="entry name" value="PRibGlycinamid_synth_ATP-grasp"/>
</dbReference>
<dbReference type="PANTHER" id="PTHR10520:SF12">
    <property type="entry name" value="TRIFUNCTIONAL PURINE BIOSYNTHETIC PROTEIN ADENOSINE-3"/>
    <property type="match status" value="1"/>
</dbReference>
<keyword evidence="8 13" id="KW-0658">Purine biosynthesis</keyword>
<evidence type="ECO:0000256" key="5">
    <source>
        <dbReference type="ARBA" id="ARBA00022679"/>
    </source>
</evidence>
<dbReference type="InterPro" id="IPR011761">
    <property type="entry name" value="ATP-grasp"/>
</dbReference>
<comment type="pathway">
    <text evidence="1 13">Purine metabolism; IMP biosynthesis via de novo pathway; 5-amino-1-(5-phospho-D-ribosyl)imidazole from N(2)-formyl-N(1)-(5-phospho-D-ribosyl)glycinamide: step 2/2.</text>
</comment>
<dbReference type="Gene3D" id="3.40.50.170">
    <property type="entry name" value="Formyl transferase, N-terminal domain"/>
    <property type="match status" value="1"/>
</dbReference>
<dbReference type="GO" id="GO:0046084">
    <property type="term" value="P:adenine biosynthetic process"/>
    <property type="evidence" value="ECO:0007669"/>
    <property type="project" value="TreeGrafter"/>
</dbReference>
<dbReference type="NCBIfam" id="TIGR00639">
    <property type="entry name" value="PurN"/>
    <property type="match status" value="1"/>
</dbReference>
<dbReference type="InterPro" id="IPR016185">
    <property type="entry name" value="PreATP-grasp_dom_sf"/>
</dbReference>
<dbReference type="CDD" id="cd08645">
    <property type="entry name" value="FMT_core_GART"/>
    <property type="match status" value="1"/>
</dbReference>
<dbReference type="EC" id="6.3.4.13" evidence="13"/>
<dbReference type="Gene3D" id="3.30.1330.10">
    <property type="entry name" value="PurM-like, N-terminal domain"/>
    <property type="match status" value="1"/>
</dbReference>
<evidence type="ECO:0000256" key="7">
    <source>
        <dbReference type="ARBA" id="ARBA00022741"/>
    </source>
</evidence>
<evidence type="ECO:0000256" key="9">
    <source>
        <dbReference type="ARBA" id="ARBA00022840"/>
    </source>
</evidence>
<dbReference type="Gene3D" id="3.90.600.10">
    <property type="entry name" value="Phosphoribosylglycinamide synthetase, C-terminal domain"/>
    <property type="match status" value="1"/>
</dbReference>
<comment type="similarity">
    <text evidence="13">In the C-terminal section; belongs to the GART family.</text>
</comment>
<dbReference type="SUPFAM" id="SSF56042">
    <property type="entry name" value="PurM C-terminal domain-like"/>
    <property type="match status" value="1"/>
</dbReference>
<dbReference type="InterPro" id="IPR036921">
    <property type="entry name" value="PurM-like_N_sf"/>
</dbReference>
<dbReference type="GO" id="GO:0004644">
    <property type="term" value="F:phosphoribosylglycinamide formyltransferase activity"/>
    <property type="evidence" value="ECO:0007669"/>
    <property type="project" value="UniProtKB-EC"/>
</dbReference>
<comment type="pathway">
    <text evidence="2 13">Purine metabolism; IMP biosynthesis via de novo pathway; N(1)-(5-phospho-D-ribosyl)glycinamide from 5-phospho-alpha-D-ribose 1-diphosphate: step 2/2.</text>
</comment>
<dbReference type="SUPFAM" id="SSF51246">
    <property type="entry name" value="Rudiment single hybrid motif"/>
    <property type="match status" value="1"/>
</dbReference>
<dbReference type="InterPro" id="IPR020562">
    <property type="entry name" value="PRibGlycinamide_synth_N"/>
</dbReference>
<evidence type="ECO:0000259" key="14">
    <source>
        <dbReference type="PROSITE" id="PS50975"/>
    </source>
</evidence>
<dbReference type="Pfam" id="PF02844">
    <property type="entry name" value="GARS_N"/>
    <property type="match status" value="1"/>
</dbReference>
<dbReference type="CDD" id="cd02196">
    <property type="entry name" value="PurM"/>
    <property type="match status" value="1"/>
</dbReference>
<dbReference type="Gene3D" id="3.40.50.20">
    <property type="match status" value="1"/>
</dbReference>
<dbReference type="InterPro" id="IPR013815">
    <property type="entry name" value="ATP_grasp_subdomain_1"/>
</dbReference>
<dbReference type="NCBIfam" id="TIGR00878">
    <property type="entry name" value="purM"/>
    <property type="match status" value="1"/>
</dbReference>
<dbReference type="InterPro" id="IPR020560">
    <property type="entry name" value="PRibGlycinamide_synth_C-dom"/>
</dbReference>
<evidence type="ECO:0000256" key="3">
    <source>
        <dbReference type="ARBA" id="ARBA00007423"/>
    </source>
</evidence>
<dbReference type="AlphaFoldDB" id="A0A7L1P4G7"/>
<dbReference type="FunFam" id="3.90.600.10:FF:000001">
    <property type="entry name" value="Trifunctional purine biosynthetic protein adenosine-3"/>
    <property type="match status" value="1"/>
</dbReference>
<feature type="non-terminal residue" evidence="15">
    <location>
        <position position="1004"/>
    </location>
</feature>
<dbReference type="EC" id="6.3.3.1" evidence="13"/>
<keyword evidence="16" id="KW-1185">Reference proteome</keyword>
<dbReference type="FunFam" id="3.90.650.10:FF:000007">
    <property type="entry name" value="Trifunctional purine biosynthetic protein adenosine-3"/>
    <property type="match status" value="1"/>
</dbReference>
<keyword evidence="5" id="KW-0808">Transferase</keyword>
<keyword evidence="6 13" id="KW-0479">Metal-binding</keyword>
<protein>
    <recommendedName>
        <fullName evidence="13">Trifunctional purine biosynthetic protein adenosine-3</fullName>
    </recommendedName>
    <domain>
        <recommendedName>
            <fullName evidence="13">Phosphoribosylamine--glycine ligase</fullName>
            <ecNumber evidence="13">6.3.4.13</ecNumber>
        </recommendedName>
        <alternativeName>
            <fullName evidence="13">Glycinamide ribonucleotide synthetase</fullName>
            <shortName evidence="13">GARS</shortName>
        </alternativeName>
        <alternativeName>
            <fullName evidence="13">Phosphoribosylglycinamide synthetase</fullName>
        </alternativeName>
    </domain>
    <domain>
        <recommendedName>
            <fullName evidence="13">Phosphoribosylformylglycinamidine cyclo-ligase</fullName>
            <ecNumber evidence="13">6.3.3.1</ecNumber>
        </recommendedName>
        <alternativeName>
            <fullName evidence="13">AIR synthase</fullName>
            <shortName evidence="13">AIRS</shortName>
        </alternativeName>
        <alternativeName>
            <fullName evidence="13">Phosphoribosyl-aminoimidazole synthetase</fullName>
        </alternativeName>
    </domain>
    <domain>
        <recommendedName>
            <fullName evidence="13">Phosphoribosylglycinamide formyltransferase</fullName>
            <ecNumber evidence="13">2.1.2.2</ecNumber>
        </recommendedName>
        <alternativeName>
            <fullName evidence="13">5'-phosphoribosylglycinamide transformylase</fullName>
        </alternativeName>
        <alternativeName>
            <fullName evidence="13">GAR transformylase</fullName>
            <shortName evidence="13">GART</shortName>
        </alternativeName>
    </domain>
</protein>
<dbReference type="Pfam" id="PF02843">
    <property type="entry name" value="GARS_C"/>
    <property type="match status" value="1"/>
</dbReference>
<keyword evidence="9 12" id="KW-0067">ATP-binding</keyword>
<comment type="pathway">
    <text evidence="13">Purine metabolism; IMP biosynthesis via de novo pathway; N(2)-formyl-N(1)-(5-phospho-D-ribosyl)glycinamide from N(1)-(5-phospho-D-ribosyl)glycinamide (10-formyl THF route): step 1/1.</text>
</comment>
<dbReference type="GO" id="GO:0006189">
    <property type="term" value="P:'de novo' IMP biosynthetic process"/>
    <property type="evidence" value="ECO:0007669"/>
    <property type="project" value="UniProtKB-UniRule"/>
</dbReference>
<dbReference type="GO" id="GO:0046872">
    <property type="term" value="F:metal ion binding"/>
    <property type="evidence" value="ECO:0007669"/>
    <property type="project" value="UniProtKB-KW"/>
</dbReference>
<dbReference type="FunFam" id="3.40.50.170:FF:000006">
    <property type="entry name" value="Trifunctional purine biosynthetic protein adenosine-3"/>
    <property type="match status" value="1"/>
</dbReference>
<evidence type="ECO:0000256" key="8">
    <source>
        <dbReference type="ARBA" id="ARBA00022755"/>
    </source>
</evidence>
<dbReference type="UniPathway" id="UPA00074">
    <property type="reaction ID" value="UER00125"/>
</dbReference>
<dbReference type="Proteomes" id="UP000534407">
    <property type="component" value="Unassembled WGS sequence"/>
</dbReference>
<dbReference type="Gene3D" id="3.30.1490.20">
    <property type="entry name" value="ATP-grasp fold, A domain"/>
    <property type="match status" value="1"/>
</dbReference>
<dbReference type="GO" id="GO:0005829">
    <property type="term" value="C:cytosol"/>
    <property type="evidence" value="ECO:0007669"/>
    <property type="project" value="TreeGrafter"/>
</dbReference>
<dbReference type="SUPFAM" id="SSF53328">
    <property type="entry name" value="Formyltransferase"/>
    <property type="match status" value="1"/>
</dbReference>
<comment type="caution">
    <text evidence="15">The sequence shown here is derived from an EMBL/GenBank/DDBJ whole genome shotgun (WGS) entry which is preliminary data.</text>
</comment>
<dbReference type="InterPro" id="IPR036676">
    <property type="entry name" value="PurM-like_C_sf"/>
</dbReference>
<dbReference type="SUPFAM" id="SSF56059">
    <property type="entry name" value="Glutathione synthetase ATP-binding domain-like"/>
    <property type="match status" value="1"/>
</dbReference>
<evidence type="ECO:0000256" key="10">
    <source>
        <dbReference type="ARBA" id="ARBA00023211"/>
    </source>
</evidence>
<dbReference type="InterPro" id="IPR011054">
    <property type="entry name" value="Rudment_hybrid_motif"/>
</dbReference>
<keyword evidence="11 13" id="KW-0511">Multifunctional enzyme</keyword>
<comment type="similarity">
    <text evidence="3 13">In the N-terminal section; belongs to the GARS family.</text>
</comment>
<dbReference type="SMART" id="SM01210">
    <property type="entry name" value="GARS_C"/>
    <property type="match status" value="1"/>
</dbReference>
<comment type="catalytic activity">
    <reaction evidence="13">
        <text>2-formamido-N(1)-(5-O-phospho-beta-D-ribosyl)acetamidine + ATP = 5-amino-1-(5-phospho-beta-D-ribosyl)imidazole + ADP + phosphate + H(+)</text>
        <dbReference type="Rhea" id="RHEA:23032"/>
        <dbReference type="ChEBI" id="CHEBI:15378"/>
        <dbReference type="ChEBI" id="CHEBI:30616"/>
        <dbReference type="ChEBI" id="CHEBI:43474"/>
        <dbReference type="ChEBI" id="CHEBI:137981"/>
        <dbReference type="ChEBI" id="CHEBI:147287"/>
        <dbReference type="ChEBI" id="CHEBI:456216"/>
        <dbReference type="EC" id="6.3.3.1"/>
    </reaction>
</comment>
<proteinExistence type="inferred from homology"/>
<keyword evidence="4 13" id="KW-0436">Ligase</keyword>
<dbReference type="InterPro" id="IPR004733">
    <property type="entry name" value="PurM_cligase"/>
</dbReference>
<dbReference type="InterPro" id="IPR002376">
    <property type="entry name" value="Formyl_transf_N"/>
</dbReference>
<evidence type="ECO:0000256" key="2">
    <source>
        <dbReference type="ARBA" id="ARBA00005174"/>
    </source>
</evidence>
<organism evidence="15 16">
    <name type="scientific">Oriolus oriolus</name>
    <name type="common">Eurasian golden oriole</name>
    <name type="synonym">Coracias oriolus</name>
    <dbReference type="NCBI Taxonomy" id="181099"/>
    <lineage>
        <taxon>Eukaryota</taxon>
        <taxon>Metazoa</taxon>
        <taxon>Chordata</taxon>
        <taxon>Craniata</taxon>
        <taxon>Vertebrata</taxon>
        <taxon>Euteleostomi</taxon>
        <taxon>Archelosauria</taxon>
        <taxon>Archosauria</taxon>
        <taxon>Dinosauria</taxon>
        <taxon>Saurischia</taxon>
        <taxon>Theropoda</taxon>
        <taxon>Coelurosauria</taxon>
        <taxon>Aves</taxon>
        <taxon>Neognathae</taxon>
        <taxon>Neoaves</taxon>
        <taxon>Telluraves</taxon>
        <taxon>Australaves</taxon>
        <taxon>Passeriformes</taxon>
        <taxon>Corvoidea</taxon>
        <taxon>Corvidae</taxon>
        <taxon>Oriolus</taxon>
    </lineage>
</organism>
<dbReference type="GO" id="GO:0004637">
    <property type="term" value="F:phosphoribosylamine-glycine ligase activity"/>
    <property type="evidence" value="ECO:0007669"/>
    <property type="project" value="UniProtKB-UniRule"/>
</dbReference>
<dbReference type="Gene3D" id="3.90.650.10">
    <property type="entry name" value="PurM-like C-terminal domain"/>
    <property type="match status" value="1"/>
</dbReference>
<dbReference type="EC" id="2.1.2.2" evidence="13"/>
<evidence type="ECO:0000256" key="11">
    <source>
        <dbReference type="ARBA" id="ARBA00023268"/>
    </source>
</evidence>
<dbReference type="InterPro" id="IPR004607">
    <property type="entry name" value="GART"/>
</dbReference>